<dbReference type="RefSeq" id="WP_190298950.1">
    <property type="nucleotide sequence ID" value="NZ_CP061172.1"/>
</dbReference>
<gene>
    <name evidence="3" type="ORF">IAQ67_07695</name>
</gene>
<sequence length="181" mass="20212">MKKAILLLLMFAILIPSQVLAATSTKAMSTSEIEKIYFEDYKGRVKEIRIAQKHLNAVLGAEVRELTQRLSQASARYKNEVKNKSSKAVIAQAKANCDKLKKQLGVAKVELNKTVKNYKKESEQALKDIANQKAELIKFIKNHTAGKDKLTESQFNQQVNGDIKSINGSFTGILKMLTEAE</sequence>
<evidence type="ECO:0000313" key="4">
    <source>
        <dbReference type="Proteomes" id="UP000516384"/>
    </source>
</evidence>
<organism evidence="3 4">
    <name type="scientific">Paenibacillus peoriae</name>
    <dbReference type="NCBI Taxonomy" id="59893"/>
    <lineage>
        <taxon>Bacteria</taxon>
        <taxon>Bacillati</taxon>
        <taxon>Bacillota</taxon>
        <taxon>Bacilli</taxon>
        <taxon>Bacillales</taxon>
        <taxon>Paenibacillaceae</taxon>
        <taxon>Paenibacillus</taxon>
    </lineage>
</organism>
<dbReference type="Proteomes" id="UP000516384">
    <property type="component" value="Chromosome"/>
</dbReference>
<dbReference type="EMBL" id="CP061172">
    <property type="protein sequence ID" value="QNR68906.1"/>
    <property type="molecule type" value="Genomic_DNA"/>
</dbReference>
<evidence type="ECO:0008006" key="5">
    <source>
        <dbReference type="Google" id="ProtNLM"/>
    </source>
</evidence>
<evidence type="ECO:0000256" key="1">
    <source>
        <dbReference type="SAM" id="Coils"/>
    </source>
</evidence>
<feature type="coiled-coil region" evidence="1">
    <location>
        <begin position="56"/>
        <end position="135"/>
    </location>
</feature>
<dbReference type="AlphaFoldDB" id="A0A7H0YCU8"/>
<keyword evidence="2" id="KW-0732">Signal</keyword>
<name>A0A7H0YCU8_9BACL</name>
<proteinExistence type="predicted"/>
<protein>
    <recommendedName>
        <fullName evidence="5">OmpH family outer membrane protein</fullName>
    </recommendedName>
</protein>
<accession>A0A7H0YCU8</accession>
<feature type="chain" id="PRO_5028883161" description="OmpH family outer membrane protein" evidence="2">
    <location>
        <begin position="22"/>
        <end position="181"/>
    </location>
</feature>
<evidence type="ECO:0000256" key="2">
    <source>
        <dbReference type="SAM" id="SignalP"/>
    </source>
</evidence>
<reference evidence="3 4" key="1">
    <citation type="submission" date="2020-09" db="EMBL/GenBank/DDBJ databases">
        <title>Characterization of Paenibacillus peoriae strain ZF390 with broad-spectrum antimicrobial activity as a potential biocontrol agent.</title>
        <authorList>
            <person name="Li L."/>
            <person name="Zhao Y."/>
            <person name="Li B."/>
            <person name="Xie X."/>
        </authorList>
    </citation>
    <scope>NUCLEOTIDE SEQUENCE [LARGE SCALE GENOMIC DNA]</scope>
    <source>
        <strain evidence="3 4">ZF390</strain>
    </source>
</reference>
<evidence type="ECO:0000313" key="3">
    <source>
        <dbReference type="EMBL" id="QNR68906.1"/>
    </source>
</evidence>
<keyword evidence="1" id="KW-0175">Coiled coil</keyword>
<feature type="signal peptide" evidence="2">
    <location>
        <begin position="1"/>
        <end position="21"/>
    </location>
</feature>